<keyword evidence="4" id="KW-0904">Protein phosphatase</keyword>
<proteinExistence type="inferred from homology"/>
<evidence type="ECO:0000256" key="4">
    <source>
        <dbReference type="ARBA" id="ARBA00022912"/>
    </source>
</evidence>
<dbReference type="InterPro" id="IPR000387">
    <property type="entry name" value="Tyr_Pase_dom"/>
</dbReference>
<dbReference type="EC" id="3.1.3.16" evidence="2"/>
<evidence type="ECO:0000256" key="5">
    <source>
        <dbReference type="ARBA" id="ARBA00047761"/>
    </source>
</evidence>
<evidence type="ECO:0000313" key="11">
    <source>
        <dbReference type="EMBL" id="KAG7172290.1"/>
    </source>
</evidence>
<dbReference type="Proteomes" id="UP000747542">
    <property type="component" value="Unassembled WGS sequence"/>
</dbReference>
<organism evidence="11 12">
    <name type="scientific">Homarus americanus</name>
    <name type="common">American lobster</name>
    <dbReference type="NCBI Taxonomy" id="6706"/>
    <lineage>
        <taxon>Eukaryota</taxon>
        <taxon>Metazoa</taxon>
        <taxon>Ecdysozoa</taxon>
        <taxon>Arthropoda</taxon>
        <taxon>Crustacea</taxon>
        <taxon>Multicrustacea</taxon>
        <taxon>Malacostraca</taxon>
        <taxon>Eumalacostraca</taxon>
        <taxon>Eucarida</taxon>
        <taxon>Decapoda</taxon>
        <taxon>Pleocyemata</taxon>
        <taxon>Astacidea</taxon>
        <taxon>Nephropoidea</taxon>
        <taxon>Nephropidae</taxon>
        <taxon>Homarus</taxon>
    </lineage>
</organism>
<dbReference type="GO" id="GO:0005737">
    <property type="term" value="C:cytoplasm"/>
    <property type="evidence" value="ECO:0007669"/>
    <property type="project" value="TreeGrafter"/>
</dbReference>
<evidence type="ECO:0000313" key="12">
    <source>
        <dbReference type="Proteomes" id="UP000747542"/>
    </source>
</evidence>
<dbReference type="InterPro" id="IPR000340">
    <property type="entry name" value="Dual-sp_phosphatase_cat-dom"/>
</dbReference>
<evidence type="ECO:0000256" key="6">
    <source>
        <dbReference type="ARBA" id="ARBA00048336"/>
    </source>
</evidence>
<evidence type="ECO:0000256" key="8">
    <source>
        <dbReference type="SAM" id="MobiDB-lite"/>
    </source>
</evidence>
<dbReference type="PROSITE" id="PS00383">
    <property type="entry name" value="TYR_PHOSPHATASE_1"/>
    <property type="match status" value="1"/>
</dbReference>
<sequence>MGHNNTAYDGYVSTSPSYYAKLKGLKYYGIPALDMPGFYIKPYLRDAADFINGALKQGGRVLVHCQCGISRSAALVVGFLMLKRNMNVQTALATIKKKRNVFPNQGFLSQLCDFDYELRRSGDLPDNPEDRPVSPILELERESSPFRNPAAYPRFTLVPSKVFDTYTSTKNYVKPSRASSLDRYEPPRKNFQDNPLVDSSTRSSRGMSPGRAVSPSRAMSPARRGSLSFLYDDDDLLENPKVFDTYRRYTRSSTSPLPTAPYVSSLAKPYDPYVSMRYPKSYYYDRYYSQPTYEYINNLGRYYDTYKYNRAASPFSAPSTTVAPASIYRTYRVYPDRAYLMGSSYTPPYPYTEKYFSPFARYPATARTLHTTNLTPSIRVLN</sequence>
<keyword evidence="12" id="KW-1185">Reference proteome</keyword>
<gene>
    <name evidence="11" type="primary">Dusp13-L</name>
    <name evidence="11" type="ORF">Hamer_G009648</name>
</gene>
<dbReference type="InterPro" id="IPR029021">
    <property type="entry name" value="Prot-tyrosine_phosphatase-like"/>
</dbReference>
<feature type="domain" description="Tyrosine specific protein phosphatases" evidence="10">
    <location>
        <begin position="41"/>
        <end position="99"/>
    </location>
</feature>
<feature type="compositionally biased region" description="Basic and acidic residues" evidence="8">
    <location>
        <begin position="180"/>
        <end position="191"/>
    </location>
</feature>
<name>A0A8J5T2Z9_HOMAM</name>
<comment type="catalytic activity">
    <reaction evidence="5">
        <text>O-phospho-L-seryl-[protein] + H2O = L-seryl-[protein] + phosphate</text>
        <dbReference type="Rhea" id="RHEA:20629"/>
        <dbReference type="Rhea" id="RHEA-COMP:9863"/>
        <dbReference type="Rhea" id="RHEA-COMP:11604"/>
        <dbReference type="ChEBI" id="CHEBI:15377"/>
        <dbReference type="ChEBI" id="CHEBI:29999"/>
        <dbReference type="ChEBI" id="CHEBI:43474"/>
        <dbReference type="ChEBI" id="CHEBI:83421"/>
        <dbReference type="EC" id="3.1.3.16"/>
    </reaction>
</comment>
<feature type="domain" description="Tyrosine-protein phosphatase" evidence="9">
    <location>
        <begin position="1"/>
        <end position="120"/>
    </location>
</feature>
<comment type="similarity">
    <text evidence="1">Belongs to the protein-tyrosine phosphatase family. Non-receptor class dual specificity subfamily.</text>
</comment>
<comment type="caution">
    <text evidence="11">The sequence shown here is derived from an EMBL/GenBank/DDBJ whole genome shotgun (WGS) entry which is preliminary data.</text>
</comment>
<dbReference type="SMART" id="SM00195">
    <property type="entry name" value="DSPc"/>
    <property type="match status" value="1"/>
</dbReference>
<dbReference type="GO" id="GO:0008138">
    <property type="term" value="F:protein tyrosine/serine/threonine phosphatase activity"/>
    <property type="evidence" value="ECO:0007669"/>
    <property type="project" value="InterPro"/>
</dbReference>
<dbReference type="PANTHER" id="PTHR45682">
    <property type="entry name" value="AGAP008228-PA"/>
    <property type="match status" value="1"/>
</dbReference>
<dbReference type="EMBL" id="JAHLQT010011563">
    <property type="protein sequence ID" value="KAG7172290.1"/>
    <property type="molecule type" value="Genomic_DNA"/>
</dbReference>
<dbReference type="Pfam" id="PF00782">
    <property type="entry name" value="DSPc"/>
    <property type="match status" value="1"/>
</dbReference>
<dbReference type="InterPro" id="IPR016130">
    <property type="entry name" value="Tyr_Pase_AS"/>
</dbReference>
<feature type="active site" description="Phosphocysteine intermediate" evidence="7">
    <location>
        <position position="65"/>
    </location>
</feature>
<dbReference type="AlphaFoldDB" id="A0A8J5T2Z9"/>
<evidence type="ECO:0000256" key="2">
    <source>
        <dbReference type="ARBA" id="ARBA00013081"/>
    </source>
</evidence>
<evidence type="ECO:0000259" key="10">
    <source>
        <dbReference type="PROSITE" id="PS50056"/>
    </source>
</evidence>
<keyword evidence="3" id="KW-0378">Hydrolase</keyword>
<dbReference type="PROSITE" id="PS50056">
    <property type="entry name" value="TYR_PHOSPHATASE_2"/>
    <property type="match status" value="1"/>
</dbReference>
<dbReference type="GO" id="GO:0043409">
    <property type="term" value="P:negative regulation of MAPK cascade"/>
    <property type="evidence" value="ECO:0007669"/>
    <property type="project" value="TreeGrafter"/>
</dbReference>
<evidence type="ECO:0000256" key="7">
    <source>
        <dbReference type="PIRSR" id="PIRSR620405-1"/>
    </source>
</evidence>
<feature type="region of interest" description="Disordered" evidence="8">
    <location>
        <begin position="174"/>
        <end position="220"/>
    </location>
</feature>
<evidence type="ECO:0000256" key="3">
    <source>
        <dbReference type="ARBA" id="ARBA00022801"/>
    </source>
</evidence>
<dbReference type="PANTHER" id="PTHR45682:SF1">
    <property type="entry name" value="DUAL SPECIFICITY PROTEIN PHOSPHATASE 3"/>
    <property type="match status" value="1"/>
</dbReference>
<comment type="catalytic activity">
    <reaction evidence="6">
        <text>O-phospho-L-threonyl-[protein] + H2O = L-threonyl-[protein] + phosphate</text>
        <dbReference type="Rhea" id="RHEA:47004"/>
        <dbReference type="Rhea" id="RHEA-COMP:11060"/>
        <dbReference type="Rhea" id="RHEA-COMP:11605"/>
        <dbReference type="ChEBI" id="CHEBI:15377"/>
        <dbReference type="ChEBI" id="CHEBI:30013"/>
        <dbReference type="ChEBI" id="CHEBI:43474"/>
        <dbReference type="ChEBI" id="CHEBI:61977"/>
        <dbReference type="EC" id="3.1.3.16"/>
    </reaction>
</comment>
<dbReference type="SUPFAM" id="SSF52799">
    <property type="entry name" value="(Phosphotyrosine protein) phosphatases II"/>
    <property type="match status" value="1"/>
</dbReference>
<dbReference type="GO" id="GO:0004722">
    <property type="term" value="F:protein serine/threonine phosphatase activity"/>
    <property type="evidence" value="ECO:0007669"/>
    <property type="project" value="UniProtKB-EC"/>
</dbReference>
<dbReference type="PROSITE" id="PS50054">
    <property type="entry name" value="TYR_PHOSPHATASE_DUAL"/>
    <property type="match status" value="1"/>
</dbReference>
<dbReference type="Gene3D" id="3.90.190.10">
    <property type="entry name" value="Protein tyrosine phosphatase superfamily"/>
    <property type="match status" value="1"/>
</dbReference>
<protein>
    <recommendedName>
        <fullName evidence="2">protein-serine/threonine phosphatase</fullName>
        <ecNumber evidence="2">3.1.3.16</ecNumber>
    </recommendedName>
</protein>
<dbReference type="GO" id="GO:0033549">
    <property type="term" value="F:MAP kinase phosphatase activity"/>
    <property type="evidence" value="ECO:0007669"/>
    <property type="project" value="TreeGrafter"/>
</dbReference>
<dbReference type="InterPro" id="IPR020422">
    <property type="entry name" value="TYR_PHOSPHATASE_DUAL_dom"/>
</dbReference>
<evidence type="ECO:0000259" key="9">
    <source>
        <dbReference type="PROSITE" id="PS50054"/>
    </source>
</evidence>
<accession>A0A8J5T2Z9</accession>
<reference evidence="11" key="1">
    <citation type="journal article" date="2021" name="Sci. Adv.">
        <title>The American lobster genome reveals insights on longevity, neural, and immune adaptations.</title>
        <authorList>
            <person name="Polinski J.M."/>
            <person name="Zimin A.V."/>
            <person name="Clark K.F."/>
            <person name="Kohn A.B."/>
            <person name="Sadowski N."/>
            <person name="Timp W."/>
            <person name="Ptitsyn A."/>
            <person name="Khanna P."/>
            <person name="Romanova D.Y."/>
            <person name="Williams P."/>
            <person name="Greenwood S.J."/>
            <person name="Moroz L.L."/>
            <person name="Walt D.R."/>
            <person name="Bodnar A.G."/>
        </authorList>
    </citation>
    <scope>NUCLEOTIDE SEQUENCE</scope>
    <source>
        <strain evidence="11">GMGI-L3</strain>
    </source>
</reference>
<dbReference type="InterPro" id="IPR020405">
    <property type="entry name" value="Atypical_DUSP_subfamA"/>
</dbReference>
<evidence type="ECO:0000256" key="1">
    <source>
        <dbReference type="ARBA" id="ARBA00008601"/>
    </source>
</evidence>
<feature type="compositionally biased region" description="Polar residues" evidence="8">
    <location>
        <begin position="197"/>
        <end position="206"/>
    </location>
</feature>